<dbReference type="InterPro" id="IPR050064">
    <property type="entry name" value="IGPS_HisA/HisF"/>
</dbReference>
<keyword evidence="13" id="KW-1185">Reference proteome</keyword>
<dbReference type="RefSeq" id="WP_184296570.1">
    <property type="nucleotide sequence ID" value="NZ_JACHLP010000001.1"/>
</dbReference>
<dbReference type="InterPro" id="IPR004651">
    <property type="entry name" value="HisF"/>
</dbReference>
<proteinExistence type="inferred from homology"/>
<reference evidence="12 13" key="1">
    <citation type="submission" date="2020-08" db="EMBL/GenBank/DDBJ databases">
        <title>Functional genomics of gut bacteria from endangered species of beetles.</title>
        <authorList>
            <person name="Carlos-Shanley C."/>
        </authorList>
    </citation>
    <scope>NUCLEOTIDE SEQUENCE [LARGE SCALE GENOMIC DNA]</scope>
    <source>
        <strain evidence="12 13">S00239</strain>
    </source>
</reference>
<dbReference type="PANTHER" id="PTHR21235">
    <property type="entry name" value="IMIDAZOLE GLYCEROL PHOSPHATE SYNTHASE SUBUNIT HISF/H IGP SYNTHASE SUBUNIT HISF/H"/>
    <property type="match status" value="1"/>
</dbReference>
<evidence type="ECO:0000256" key="5">
    <source>
        <dbReference type="ARBA" id="ARBA00022605"/>
    </source>
</evidence>
<evidence type="ECO:0000256" key="7">
    <source>
        <dbReference type="ARBA" id="ARBA00023239"/>
    </source>
</evidence>
<dbReference type="EC" id="4.3.2.10" evidence="4"/>
<comment type="caution">
    <text evidence="12">The sequence shown here is derived from an EMBL/GenBank/DDBJ whole genome shotgun (WGS) entry which is preliminary data.</text>
</comment>
<dbReference type="GO" id="GO:0000105">
    <property type="term" value="P:L-histidine biosynthetic process"/>
    <property type="evidence" value="ECO:0007669"/>
    <property type="project" value="UniProtKB-UniPathway"/>
</dbReference>
<dbReference type="SUPFAM" id="SSF51366">
    <property type="entry name" value="Ribulose-phoshate binding barrel"/>
    <property type="match status" value="1"/>
</dbReference>
<keyword evidence="6 11" id="KW-0368">Histidine biosynthesis</keyword>
<comment type="catalytic activity">
    <reaction evidence="10">
        <text>5-[(5-phospho-1-deoxy-D-ribulos-1-ylimino)methylamino]-1-(5-phospho-beta-D-ribosyl)imidazole-4-carboxamide + L-glutamine = D-erythro-1-(imidazol-4-yl)glycerol 3-phosphate + 5-amino-1-(5-phospho-beta-D-ribosyl)imidazole-4-carboxamide + L-glutamate + H(+)</text>
        <dbReference type="Rhea" id="RHEA:24793"/>
        <dbReference type="ChEBI" id="CHEBI:15378"/>
        <dbReference type="ChEBI" id="CHEBI:29985"/>
        <dbReference type="ChEBI" id="CHEBI:58278"/>
        <dbReference type="ChEBI" id="CHEBI:58359"/>
        <dbReference type="ChEBI" id="CHEBI:58475"/>
        <dbReference type="ChEBI" id="CHEBI:58525"/>
        <dbReference type="EC" id="4.3.2.10"/>
    </reaction>
</comment>
<comment type="similarity">
    <text evidence="2 11">Belongs to the HisA/HisF family.</text>
</comment>
<keyword evidence="5 11" id="KW-0028">Amino-acid biosynthesis</keyword>
<comment type="pathway">
    <text evidence="1">Amino-acid biosynthesis; L-histidine biosynthesis; L-histidine from 5-phospho-alpha-D-ribose 1-diphosphate: step 5/9.</text>
</comment>
<dbReference type="PANTHER" id="PTHR21235:SF2">
    <property type="entry name" value="IMIDAZOLE GLYCEROL PHOSPHATE SYNTHASE HISHF"/>
    <property type="match status" value="1"/>
</dbReference>
<comment type="subunit">
    <text evidence="3">Heterodimer of HisH and HisF.</text>
</comment>
<dbReference type="CDD" id="cd04731">
    <property type="entry name" value="HisF"/>
    <property type="match status" value="1"/>
</dbReference>
<evidence type="ECO:0000256" key="11">
    <source>
        <dbReference type="RuleBase" id="RU003657"/>
    </source>
</evidence>
<evidence type="ECO:0000256" key="8">
    <source>
        <dbReference type="ARBA" id="ARBA00025475"/>
    </source>
</evidence>
<dbReference type="EMBL" id="JACHLP010000001">
    <property type="protein sequence ID" value="MBB4842415.1"/>
    <property type="molecule type" value="Genomic_DNA"/>
</dbReference>
<evidence type="ECO:0000313" key="12">
    <source>
        <dbReference type="EMBL" id="MBB4842415.1"/>
    </source>
</evidence>
<evidence type="ECO:0000256" key="4">
    <source>
        <dbReference type="ARBA" id="ARBA00012809"/>
    </source>
</evidence>
<dbReference type="UniPathway" id="UPA00031">
    <property type="reaction ID" value="UER00010"/>
</dbReference>
<dbReference type="GO" id="GO:0016829">
    <property type="term" value="F:lyase activity"/>
    <property type="evidence" value="ECO:0007669"/>
    <property type="project" value="UniProtKB-KW"/>
</dbReference>
<dbReference type="GO" id="GO:0000107">
    <property type="term" value="F:imidazoleglycerol-phosphate synthase activity"/>
    <property type="evidence" value="ECO:0007669"/>
    <property type="project" value="InterPro"/>
</dbReference>
<evidence type="ECO:0000313" key="13">
    <source>
        <dbReference type="Proteomes" id="UP000562027"/>
    </source>
</evidence>
<comment type="function">
    <text evidence="8">IGPS catalyzes the conversion of PRFAR and glutamine to IGP, AICAR and glutamate. The HisF subunit catalyzes the cyclization activity that produces IGP and AICAR from PRFAR using the ammonia provided by the HisH subunit.</text>
</comment>
<evidence type="ECO:0000256" key="2">
    <source>
        <dbReference type="ARBA" id="ARBA00009667"/>
    </source>
</evidence>
<organism evidence="12 13">
    <name type="scientific">Roseateles oligotrophus</name>
    <dbReference type="NCBI Taxonomy" id="1769250"/>
    <lineage>
        <taxon>Bacteria</taxon>
        <taxon>Pseudomonadati</taxon>
        <taxon>Pseudomonadota</taxon>
        <taxon>Betaproteobacteria</taxon>
        <taxon>Burkholderiales</taxon>
        <taxon>Sphaerotilaceae</taxon>
        <taxon>Roseateles</taxon>
    </lineage>
</organism>
<dbReference type="InterPro" id="IPR013785">
    <property type="entry name" value="Aldolase_TIM"/>
</dbReference>
<evidence type="ECO:0000256" key="3">
    <source>
        <dbReference type="ARBA" id="ARBA00011152"/>
    </source>
</evidence>
<name>A0A840L6Z3_9BURK</name>
<dbReference type="InterPro" id="IPR006062">
    <property type="entry name" value="His_biosynth"/>
</dbReference>
<dbReference type="Proteomes" id="UP000562027">
    <property type="component" value="Unassembled WGS sequence"/>
</dbReference>
<evidence type="ECO:0000256" key="9">
    <source>
        <dbReference type="ARBA" id="ARBA00030264"/>
    </source>
</evidence>
<dbReference type="InterPro" id="IPR011060">
    <property type="entry name" value="RibuloseP-bd_barrel"/>
</dbReference>
<evidence type="ECO:0000256" key="6">
    <source>
        <dbReference type="ARBA" id="ARBA00023102"/>
    </source>
</evidence>
<sequence length="252" mass="27092">MLKRRIIPVELLLNGRLVKSRQFTDYRDVGDPVKSSKVYSDQDADELLLVNIGDSDTSFNELVTKLALVAKCCFVPLTAGGRIRTLEDACRLFEAGADKVSLCTAAYRNPELLRAIASRFGSQAVVVCIDVKRESDGTLTLYSERGCRPELISLAEHLARVADAGAGEIMIQSIDRDGMMVGYDMALVGEVASLTALPVIALGGAGQIVHLKDAFDAGAEAAACGSLFNFGDNNPLRAKALLKNYGVPLKRI</sequence>
<gene>
    <name evidence="12" type="ORF">HNP55_000910</name>
</gene>
<protein>
    <recommendedName>
        <fullName evidence="4">imidazole glycerol-phosphate synthase</fullName>
        <ecNumber evidence="4">4.3.2.10</ecNumber>
    </recommendedName>
    <alternativeName>
        <fullName evidence="9">IGP synthase cyclase subunit</fullName>
    </alternativeName>
</protein>
<evidence type="ECO:0000256" key="1">
    <source>
        <dbReference type="ARBA" id="ARBA00005091"/>
    </source>
</evidence>
<evidence type="ECO:0000256" key="10">
    <source>
        <dbReference type="ARBA" id="ARBA00047838"/>
    </source>
</evidence>
<dbReference type="AlphaFoldDB" id="A0A840L6Z3"/>
<dbReference type="Gene3D" id="3.20.20.70">
    <property type="entry name" value="Aldolase class I"/>
    <property type="match status" value="1"/>
</dbReference>
<keyword evidence="7 12" id="KW-0456">Lyase</keyword>
<accession>A0A840L6Z3</accession>
<dbReference type="Pfam" id="PF00977">
    <property type="entry name" value="His_biosynth"/>
    <property type="match status" value="1"/>
</dbReference>